<protein>
    <submittedName>
        <fullName evidence="4">OMPA-like protein</fullName>
    </submittedName>
</protein>
<sequence>MKKIALTVLISVISASAMAEGNFYVGADIAKSNYDAITNFKAKNKGMGFAVQGGYEARTSEYFALGAEVEYLKQSGVEYSANMGSISAKSDINVSSVNFNLKPKLYLGNLYLATPVGGAYVMVDGKVEASAKIMGQTIKVSQKPFSDGFGLTYGAEIGYDIMEQFTVKAGAKKVIAESTTFYAGVGYKF</sequence>
<evidence type="ECO:0000259" key="3">
    <source>
        <dbReference type="Pfam" id="PF13505"/>
    </source>
</evidence>
<reference evidence="4 5" key="1">
    <citation type="journal article" date="2013" name="ISME J.">
        <title>Comparative genomics of pathogenic lineages of Vibrio nigripulchritudo identifies virulence-associated traits.</title>
        <authorList>
            <person name="Goudenege D."/>
            <person name="Labreuche Y."/>
            <person name="Krin E."/>
            <person name="Ansquer D."/>
            <person name="Mangenot S."/>
            <person name="Calteau A."/>
            <person name="Medigue C."/>
            <person name="Mazel D."/>
            <person name="Polz M.F."/>
            <person name="Le Roux F."/>
        </authorList>
    </citation>
    <scope>NUCLEOTIDE SEQUENCE [LARGE SCALE GENOMIC DNA]</scope>
    <source>
        <strain evidence="4 5">SOn1</strain>
    </source>
</reference>
<feature type="signal peptide" evidence="2">
    <location>
        <begin position="1"/>
        <end position="19"/>
    </location>
</feature>
<dbReference type="InterPro" id="IPR000758">
    <property type="entry name" value="Enterovir_OMP"/>
</dbReference>
<gene>
    <name evidence="4" type="ORF">VIBNISOn1_1180005</name>
</gene>
<name>A0AAV2VIX5_9VIBR</name>
<dbReference type="GO" id="GO:0044384">
    <property type="term" value="C:host outer membrane"/>
    <property type="evidence" value="ECO:0007669"/>
    <property type="project" value="InterPro"/>
</dbReference>
<keyword evidence="1 2" id="KW-0732">Signal</keyword>
<dbReference type="RefSeq" id="WP_022605299.1">
    <property type="nucleotide sequence ID" value="NZ_LK391965.1"/>
</dbReference>
<evidence type="ECO:0000256" key="1">
    <source>
        <dbReference type="ARBA" id="ARBA00022729"/>
    </source>
</evidence>
<evidence type="ECO:0000313" key="4">
    <source>
        <dbReference type="EMBL" id="CCO44610.1"/>
    </source>
</evidence>
<dbReference type="InterPro" id="IPR027385">
    <property type="entry name" value="Beta-barrel_OMP"/>
</dbReference>
<evidence type="ECO:0000256" key="2">
    <source>
        <dbReference type="SAM" id="SignalP"/>
    </source>
</evidence>
<comment type="caution">
    <text evidence="4">The sequence shown here is derived from an EMBL/GenBank/DDBJ whole genome shotgun (WGS) entry which is preliminary data.</text>
</comment>
<organism evidence="4 5">
    <name type="scientific">Vibrio nigripulchritudo SOn1</name>
    <dbReference type="NCBI Taxonomy" id="1238450"/>
    <lineage>
        <taxon>Bacteria</taxon>
        <taxon>Pseudomonadati</taxon>
        <taxon>Pseudomonadota</taxon>
        <taxon>Gammaproteobacteria</taxon>
        <taxon>Vibrionales</taxon>
        <taxon>Vibrionaceae</taxon>
        <taxon>Vibrio</taxon>
    </lineage>
</organism>
<dbReference type="AlphaFoldDB" id="A0AAV2VIX5"/>
<accession>A0AAV2VIX5</accession>
<dbReference type="InterPro" id="IPR011250">
    <property type="entry name" value="OMP/PagP_B-barrel"/>
</dbReference>
<dbReference type="PROSITE" id="PS00695">
    <property type="entry name" value="ENT_VIR_OMP_2"/>
    <property type="match status" value="1"/>
</dbReference>
<proteinExistence type="predicted"/>
<dbReference type="SUPFAM" id="SSF56925">
    <property type="entry name" value="OMPA-like"/>
    <property type="match status" value="1"/>
</dbReference>
<evidence type="ECO:0000313" key="5">
    <source>
        <dbReference type="Proteomes" id="UP000018211"/>
    </source>
</evidence>
<dbReference type="Gene3D" id="2.40.160.20">
    <property type="match status" value="1"/>
</dbReference>
<dbReference type="Proteomes" id="UP000018211">
    <property type="component" value="Unassembled WGS sequence"/>
</dbReference>
<feature type="chain" id="PRO_5043506261" evidence="2">
    <location>
        <begin position="20"/>
        <end position="189"/>
    </location>
</feature>
<dbReference type="Pfam" id="PF13505">
    <property type="entry name" value="OMP_b-brl"/>
    <property type="match status" value="1"/>
</dbReference>
<feature type="domain" description="Outer membrane protein beta-barrel" evidence="3">
    <location>
        <begin position="6"/>
        <end position="189"/>
    </location>
</feature>
<dbReference type="EMBL" id="CAOF01000022">
    <property type="protein sequence ID" value="CCO44610.1"/>
    <property type="molecule type" value="Genomic_DNA"/>
</dbReference>